<evidence type="ECO:0000256" key="1">
    <source>
        <dbReference type="ARBA" id="ARBA00004141"/>
    </source>
</evidence>
<organism evidence="7 8">
    <name type="scientific">Buchananella hordeovulneris</name>
    <dbReference type="NCBI Taxonomy" id="52770"/>
    <lineage>
        <taxon>Bacteria</taxon>
        <taxon>Bacillati</taxon>
        <taxon>Actinomycetota</taxon>
        <taxon>Actinomycetes</taxon>
        <taxon>Actinomycetales</taxon>
        <taxon>Actinomycetaceae</taxon>
        <taxon>Buchananella</taxon>
    </lineage>
</organism>
<dbReference type="STRING" id="52770.BSZ40_04940"/>
<comment type="caution">
    <text evidence="7">The sequence shown here is derived from an EMBL/GenBank/DDBJ whole genome shotgun (WGS) entry which is preliminary data.</text>
</comment>
<feature type="transmembrane region" description="Helical" evidence="5">
    <location>
        <begin position="124"/>
        <end position="149"/>
    </location>
</feature>
<comment type="subcellular location">
    <subcellularLocation>
        <location evidence="1">Membrane</location>
        <topology evidence="1">Multi-pass membrane protein</topology>
    </subcellularLocation>
</comment>
<sequence>MNQAQHPDTEDVLGRRLVAERLVTGEAVEIEAAPASPLLRAIATVIDFTLYFLVCLSLFIATTHQFGPDTDSQRFIAVTVLVVCITVLCPFIVELVSAGRSVGKYATGLRVVRDDGGPVAARHVLIRTVTAVIELWLTFGIVAFLFTLFSPRSKRGGDLLAGTYVVATAHSAGITLPLVCPPELEQWARQADVHRLPPHLALAGRRLLLAGGEGALAQRAVVARQLAAQFERYVSPPPPWGTHPERFLAATLTARRDREYVFLRNQAQRRQQESNQLERGVYGIGA</sequence>
<evidence type="ECO:0000256" key="5">
    <source>
        <dbReference type="SAM" id="Phobius"/>
    </source>
</evidence>
<dbReference type="PANTHER" id="PTHR38480:SF1">
    <property type="entry name" value="SLR0254 PROTEIN"/>
    <property type="match status" value="1"/>
</dbReference>
<reference evidence="8" key="1">
    <citation type="submission" date="2016-12" db="EMBL/GenBank/DDBJ databases">
        <authorList>
            <person name="Meng X."/>
        </authorList>
    </citation>
    <scope>NUCLEOTIDE SEQUENCE [LARGE SCALE GENOMIC DNA]</scope>
    <source>
        <strain evidence="8">DSM 20732</strain>
    </source>
</reference>
<keyword evidence="4 5" id="KW-0472">Membrane</keyword>
<name>A0A1Q5PW94_9ACTO</name>
<dbReference type="OrthoDB" id="9787732at2"/>
<dbReference type="Pfam" id="PF06271">
    <property type="entry name" value="RDD"/>
    <property type="match status" value="1"/>
</dbReference>
<keyword evidence="2 5" id="KW-0812">Transmembrane</keyword>
<dbReference type="InParanoid" id="A0A1Q5PW94"/>
<evidence type="ECO:0000256" key="2">
    <source>
        <dbReference type="ARBA" id="ARBA00022692"/>
    </source>
</evidence>
<accession>A0A1Q5PW94</accession>
<keyword evidence="3 5" id="KW-1133">Transmembrane helix</keyword>
<feature type="domain" description="RDD" evidence="6">
    <location>
        <begin position="35"/>
        <end position="162"/>
    </location>
</feature>
<dbReference type="InterPro" id="IPR010432">
    <property type="entry name" value="RDD"/>
</dbReference>
<proteinExistence type="predicted"/>
<dbReference type="PANTHER" id="PTHR38480">
    <property type="entry name" value="SLR0254 PROTEIN"/>
    <property type="match status" value="1"/>
</dbReference>
<feature type="transmembrane region" description="Helical" evidence="5">
    <location>
        <begin position="75"/>
        <end position="93"/>
    </location>
</feature>
<dbReference type="EMBL" id="MQVS01000004">
    <property type="protein sequence ID" value="OKL51837.1"/>
    <property type="molecule type" value="Genomic_DNA"/>
</dbReference>
<protein>
    <recommendedName>
        <fullName evidence="6">RDD domain-containing protein</fullName>
    </recommendedName>
</protein>
<dbReference type="RefSeq" id="WP_073823917.1">
    <property type="nucleotide sequence ID" value="NZ_MQVS01000004.1"/>
</dbReference>
<evidence type="ECO:0000256" key="4">
    <source>
        <dbReference type="ARBA" id="ARBA00023136"/>
    </source>
</evidence>
<feature type="transmembrane region" description="Helical" evidence="5">
    <location>
        <begin position="41"/>
        <end position="63"/>
    </location>
</feature>
<evidence type="ECO:0000313" key="8">
    <source>
        <dbReference type="Proteomes" id="UP000185612"/>
    </source>
</evidence>
<gene>
    <name evidence="7" type="ORF">BSZ40_04940</name>
</gene>
<evidence type="ECO:0000313" key="7">
    <source>
        <dbReference type="EMBL" id="OKL51837.1"/>
    </source>
</evidence>
<evidence type="ECO:0000256" key="3">
    <source>
        <dbReference type="ARBA" id="ARBA00022989"/>
    </source>
</evidence>
<dbReference type="AlphaFoldDB" id="A0A1Q5PW94"/>
<dbReference type="Proteomes" id="UP000185612">
    <property type="component" value="Unassembled WGS sequence"/>
</dbReference>
<evidence type="ECO:0000259" key="6">
    <source>
        <dbReference type="Pfam" id="PF06271"/>
    </source>
</evidence>
<dbReference type="GO" id="GO:0016020">
    <property type="term" value="C:membrane"/>
    <property type="evidence" value="ECO:0007669"/>
    <property type="project" value="UniProtKB-SubCell"/>
</dbReference>
<keyword evidence="8" id="KW-1185">Reference proteome</keyword>